<dbReference type="Gene3D" id="3.30.540.10">
    <property type="entry name" value="Fructose-1,6-Bisphosphatase, subunit A, domain 1"/>
    <property type="match status" value="1"/>
</dbReference>
<evidence type="ECO:0000313" key="1">
    <source>
        <dbReference type="EMBL" id="GMJ10248.1"/>
    </source>
</evidence>
<organism evidence="1 2">
    <name type="scientific">Hibiscus trionum</name>
    <name type="common">Flower of an hour</name>
    <dbReference type="NCBI Taxonomy" id="183268"/>
    <lineage>
        <taxon>Eukaryota</taxon>
        <taxon>Viridiplantae</taxon>
        <taxon>Streptophyta</taxon>
        <taxon>Embryophyta</taxon>
        <taxon>Tracheophyta</taxon>
        <taxon>Spermatophyta</taxon>
        <taxon>Magnoliopsida</taxon>
        <taxon>eudicotyledons</taxon>
        <taxon>Gunneridae</taxon>
        <taxon>Pentapetalae</taxon>
        <taxon>rosids</taxon>
        <taxon>malvids</taxon>
        <taxon>Malvales</taxon>
        <taxon>Malvaceae</taxon>
        <taxon>Malvoideae</taxon>
        <taxon>Hibiscus</taxon>
    </lineage>
</organism>
<dbReference type="OrthoDB" id="10254945at2759"/>
<dbReference type="EMBL" id="BSYR01000056">
    <property type="protein sequence ID" value="GMJ10248.1"/>
    <property type="molecule type" value="Genomic_DNA"/>
</dbReference>
<evidence type="ECO:0000313" key="2">
    <source>
        <dbReference type="Proteomes" id="UP001165190"/>
    </source>
</evidence>
<name>A0A9W7J8W3_HIBTR</name>
<dbReference type="SUPFAM" id="SSF56655">
    <property type="entry name" value="Carbohydrate phosphatase"/>
    <property type="match status" value="1"/>
</dbReference>
<reference evidence="1" key="1">
    <citation type="submission" date="2023-05" db="EMBL/GenBank/DDBJ databases">
        <title>Genome and transcriptome analyses reveal genes involved in the formation of fine ridges on petal epidermal cells in Hibiscus trionum.</title>
        <authorList>
            <person name="Koshimizu S."/>
            <person name="Masuda S."/>
            <person name="Ishii T."/>
            <person name="Shirasu K."/>
            <person name="Hoshino A."/>
            <person name="Arita M."/>
        </authorList>
    </citation>
    <scope>NUCLEOTIDE SEQUENCE</scope>
    <source>
        <strain evidence="1">Hamamatsu line</strain>
    </source>
</reference>
<protein>
    <submittedName>
        <fullName evidence="1">Uncharacterized protein</fullName>
    </submittedName>
</protein>
<comment type="caution">
    <text evidence="1">The sequence shown here is derived from an EMBL/GenBank/DDBJ whole genome shotgun (WGS) entry which is preliminary data.</text>
</comment>
<gene>
    <name evidence="1" type="ORF">HRI_004694000</name>
</gene>
<dbReference type="AlphaFoldDB" id="A0A9W7J8W3"/>
<keyword evidence="2" id="KW-1185">Reference proteome</keyword>
<proteinExistence type="predicted"/>
<dbReference type="Proteomes" id="UP001165190">
    <property type="component" value="Unassembled WGS sequence"/>
</dbReference>
<accession>A0A9W7J8W3</accession>
<sequence length="115" mass="13318">MIPHSILFNHTDPSLLNDPCLHRFVEVGNKLADVAGEVICSYFKKKFEILDKEYLSPVTIADQAVEESMVPFFYDLPICLEHYRLFLENVNWGCIECFFCDLVSCANHLNELWNS</sequence>